<comment type="function">
    <text evidence="6">Catalyzes the thiamine diphosphate-dependent decarboxylation of 2-oxoglutarate and the subsequent addition of the resulting succinic semialdehyde-thiamine pyrophosphate anion to isochorismate to yield 2-succinyl-5-enolpyruvyl-6-hydroxy-3-cyclohexene-1-carboxylate (SEPHCHC).</text>
</comment>
<dbReference type="UniPathway" id="UPA00079"/>
<keyword evidence="5 6" id="KW-0464">Manganese</keyword>
<evidence type="ECO:0000256" key="3">
    <source>
        <dbReference type="ARBA" id="ARBA00022842"/>
    </source>
</evidence>
<dbReference type="GO" id="GO:0009234">
    <property type="term" value="P:menaquinone biosynthetic process"/>
    <property type="evidence" value="ECO:0007669"/>
    <property type="project" value="UniProtKB-UniRule"/>
</dbReference>
<dbReference type="Gene3D" id="3.40.50.970">
    <property type="match status" value="2"/>
</dbReference>
<feature type="domain" description="Thiamine pyrophosphate enzyme N-terminal TPP-binding" evidence="7">
    <location>
        <begin position="14"/>
        <end position="124"/>
    </location>
</feature>
<dbReference type="PIRSF" id="PIRSF004983">
    <property type="entry name" value="MenD"/>
    <property type="match status" value="1"/>
</dbReference>
<evidence type="ECO:0000256" key="5">
    <source>
        <dbReference type="ARBA" id="ARBA00023211"/>
    </source>
</evidence>
<dbReference type="SUPFAM" id="SSF52518">
    <property type="entry name" value="Thiamin diphosphate-binding fold (THDP-binding)"/>
    <property type="match status" value="2"/>
</dbReference>
<keyword evidence="2 6" id="KW-0479">Metal-binding</keyword>
<name>A0A2C9A1K9_9MICO</name>
<dbReference type="CDD" id="cd07037">
    <property type="entry name" value="TPP_PYR_MenD"/>
    <property type="match status" value="1"/>
</dbReference>
<dbReference type="PANTHER" id="PTHR42916:SF1">
    <property type="entry name" value="PROTEIN PHYLLO, CHLOROPLASTIC"/>
    <property type="match status" value="1"/>
</dbReference>
<gene>
    <name evidence="6" type="primary">menD</name>
    <name evidence="8" type="ORF">SAMN06296378_2700</name>
</gene>
<keyword evidence="4 6" id="KW-0786">Thiamine pyrophosphate</keyword>
<dbReference type="RefSeq" id="WP_097061738.1">
    <property type="nucleotide sequence ID" value="NZ_BMLC01000004.1"/>
</dbReference>
<dbReference type="EC" id="2.2.1.9" evidence="6"/>
<comment type="pathway">
    <text evidence="6">Quinol/quinone metabolism; 1,4-dihydroxy-2-naphthoate biosynthesis; 1,4-dihydroxy-2-naphthoate from chorismate: step 2/7.</text>
</comment>
<dbReference type="UniPathway" id="UPA01057">
    <property type="reaction ID" value="UER00164"/>
</dbReference>
<dbReference type="InterPro" id="IPR004433">
    <property type="entry name" value="MenaQ_synth_MenD"/>
</dbReference>
<comment type="cofactor">
    <cofactor evidence="6">
        <name>thiamine diphosphate</name>
        <dbReference type="ChEBI" id="CHEBI:58937"/>
    </cofactor>
    <text evidence="6">Binds 1 thiamine pyrophosphate per subunit.</text>
</comment>
<dbReference type="NCBIfam" id="TIGR00173">
    <property type="entry name" value="menD"/>
    <property type="match status" value="1"/>
</dbReference>
<dbReference type="Gene3D" id="3.40.50.1220">
    <property type="entry name" value="TPP-binding domain"/>
    <property type="match status" value="1"/>
</dbReference>
<dbReference type="EMBL" id="OCST01000005">
    <property type="protein sequence ID" value="SOE73024.1"/>
    <property type="molecule type" value="Genomic_DNA"/>
</dbReference>
<evidence type="ECO:0000256" key="1">
    <source>
        <dbReference type="ARBA" id="ARBA00022679"/>
    </source>
</evidence>
<dbReference type="GO" id="GO:0000287">
    <property type="term" value="F:magnesium ion binding"/>
    <property type="evidence" value="ECO:0007669"/>
    <property type="project" value="UniProtKB-UniRule"/>
</dbReference>
<proteinExistence type="inferred from homology"/>
<sequence>MTRPKTKSPATDFAVALLDEFVRLGVRDVVLGPGSRSQALALAAAEFERIGLLRLRVRIDERVGGFLALGIAVETRTPVLLVTTSGTAVANLHPAVLEAHHSGVPLIVLSGDRPDELRGIGSNQTTEQPGIFGAAVTRTWDVGAPVGAAGEQDAAAQLARDAVAAASGPVHLNLSFAEPLSAPLQLEAPEVELARAVSTLDLPPEPGVVPAFELRSLPGTIVIAGTGAGERAEEVARELGVPLIAEVSSGAHFGPNLVVAYRELLDTANFGDRVARVIVFGHPTLSREVPALIQRRGVETIVVRSASSDDYNPGHRVTTFADTVTIVGDPSADSAWVGRWVSASRALIQPVDVAPDATADPSTHAKAELAAVRAPVTRRSLVEAVWRATWPHDRLVLGASRLIREADRVVTGKKIPVHANRGLAGIDGTISTALGIALSSQSSSAGTTRVLLGDLALLHDAGALLFGIGEARPRIQVIVGNDDGGTIFDVLEVASSAGANFDRVLLTPQQVSVEQLAAAYGWAYLRVDNRGQLDQALTASTGQTVIEVPLDR</sequence>
<dbReference type="GO" id="GO:0030145">
    <property type="term" value="F:manganese ion binding"/>
    <property type="evidence" value="ECO:0007669"/>
    <property type="project" value="UniProtKB-UniRule"/>
</dbReference>
<dbReference type="InterPro" id="IPR012001">
    <property type="entry name" value="Thiamin_PyroP_enz_TPP-bd_dom"/>
</dbReference>
<protein>
    <recommendedName>
        <fullName evidence="6">2-succinyl-5-enolpyruvyl-6-hydroxy-3-cyclohexene-1-carboxylate synthase</fullName>
        <shortName evidence="6">SEPHCHC synthase</shortName>
        <ecNumber evidence="6">2.2.1.9</ecNumber>
    </recommendedName>
    <alternativeName>
        <fullName evidence="6">Menaquinone biosynthesis protein MenD</fullName>
    </alternativeName>
</protein>
<dbReference type="CDD" id="cd02009">
    <property type="entry name" value="TPP_SHCHC_synthase"/>
    <property type="match status" value="1"/>
</dbReference>
<comment type="pathway">
    <text evidence="6">Quinol/quinone metabolism; menaquinone biosynthesis.</text>
</comment>
<accession>A0A2C9A1K9</accession>
<evidence type="ECO:0000256" key="4">
    <source>
        <dbReference type="ARBA" id="ARBA00023052"/>
    </source>
</evidence>
<dbReference type="InterPro" id="IPR029061">
    <property type="entry name" value="THDP-binding"/>
</dbReference>
<evidence type="ECO:0000313" key="9">
    <source>
        <dbReference type="Proteomes" id="UP000219440"/>
    </source>
</evidence>
<comment type="similarity">
    <text evidence="6">Belongs to the TPP enzyme family. MenD subfamily.</text>
</comment>
<evidence type="ECO:0000259" key="7">
    <source>
        <dbReference type="Pfam" id="PF02776"/>
    </source>
</evidence>
<comment type="catalytic activity">
    <reaction evidence="6">
        <text>isochorismate + 2-oxoglutarate + H(+) = 5-enolpyruvoyl-6-hydroxy-2-succinyl-cyclohex-3-ene-1-carboxylate + CO2</text>
        <dbReference type="Rhea" id="RHEA:25593"/>
        <dbReference type="ChEBI" id="CHEBI:15378"/>
        <dbReference type="ChEBI" id="CHEBI:16526"/>
        <dbReference type="ChEBI" id="CHEBI:16810"/>
        <dbReference type="ChEBI" id="CHEBI:29780"/>
        <dbReference type="ChEBI" id="CHEBI:58818"/>
        <dbReference type="EC" id="2.2.1.9"/>
    </reaction>
</comment>
<comment type="subunit">
    <text evidence="6">Homodimer.</text>
</comment>
<reference evidence="8 9" key="1">
    <citation type="submission" date="2017-09" db="EMBL/GenBank/DDBJ databases">
        <authorList>
            <person name="Ehlers B."/>
            <person name="Leendertz F.H."/>
        </authorList>
    </citation>
    <scope>NUCLEOTIDE SEQUENCE [LARGE SCALE GENOMIC DNA]</scope>
    <source>
        <strain evidence="8 9">CGMCC 1.05381</strain>
    </source>
</reference>
<organism evidence="8 9">
    <name type="scientific">Salinibacterium xinjiangense</name>
    <dbReference type="NCBI Taxonomy" id="386302"/>
    <lineage>
        <taxon>Bacteria</taxon>
        <taxon>Bacillati</taxon>
        <taxon>Actinomycetota</taxon>
        <taxon>Actinomycetes</taxon>
        <taxon>Micrococcales</taxon>
        <taxon>Microbacteriaceae</taxon>
        <taxon>Salinibacterium</taxon>
    </lineage>
</organism>
<comment type="cofactor">
    <cofactor evidence="6">
        <name>Mg(2+)</name>
        <dbReference type="ChEBI" id="CHEBI:18420"/>
    </cofactor>
    <cofactor evidence="6">
        <name>Mn(2+)</name>
        <dbReference type="ChEBI" id="CHEBI:29035"/>
    </cofactor>
</comment>
<dbReference type="GO" id="GO:0030976">
    <property type="term" value="F:thiamine pyrophosphate binding"/>
    <property type="evidence" value="ECO:0007669"/>
    <property type="project" value="UniProtKB-UniRule"/>
</dbReference>
<dbReference type="OrthoDB" id="9791859at2"/>
<dbReference type="Proteomes" id="UP000219440">
    <property type="component" value="Unassembled WGS sequence"/>
</dbReference>
<dbReference type="PANTHER" id="PTHR42916">
    <property type="entry name" value="2-SUCCINYL-5-ENOLPYRUVYL-6-HYDROXY-3-CYCLOHEXENE-1-CARBOXYLATE SYNTHASE"/>
    <property type="match status" value="1"/>
</dbReference>
<dbReference type="GO" id="GO:0070204">
    <property type="term" value="F:2-succinyl-5-enolpyruvyl-6-hydroxy-3-cyclohexene-1-carboxylic-acid synthase activity"/>
    <property type="evidence" value="ECO:0007669"/>
    <property type="project" value="UniProtKB-UniRule"/>
</dbReference>
<keyword evidence="3 6" id="KW-0460">Magnesium</keyword>
<evidence type="ECO:0000256" key="2">
    <source>
        <dbReference type="ARBA" id="ARBA00022723"/>
    </source>
</evidence>
<keyword evidence="1 6" id="KW-0808">Transferase</keyword>
<keyword evidence="9" id="KW-1185">Reference proteome</keyword>
<dbReference type="AlphaFoldDB" id="A0A2C9A1K9"/>
<keyword evidence="6" id="KW-0474">Menaquinone biosynthesis</keyword>
<evidence type="ECO:0000313" key="8">
    <source>
        <dbReference type="EMBL" id="SOE73024.1"/>
    </source>
</evidence>
<dbReference type="HAMAP" id="MF_01659">
    <property type="entry name" value="MenD"/>
    <property type="match status" value="1"/>
</dbReference>
<evidence type="ECO:0000256" key="6">
    <source>
        <dbReference type="HAMAP-Rule" id="MF_01659"/>
    </source>
</evidence>
<dbReference type="Pfam" id="PF02776">
    <property type="entry name" value="TPP_enzyme_N"/>
    <property type="match status" value="1"/>
</dbReference>